<dbReference type="Gene3D" id="1.20.5.4980">
    <property type="match status" value="1"/>
</dbReference>
<protein>
    <recommendedName>
        <fullName evidence="3">Centromere protein X</fullName>
    </recommendedName>
</protein>
<dbReference type="GO" id="GO:0043240">
    <property type="term" value="C:Fanconi anaemia nuclear complex"/>
    <property type="evidence" value="ECO:0007669"/>
    <property type="project" value="TreeGrafter"/>
</dbReference>
<gene>
    <name evidence="9" type="ORF">L9F63_008717</name>
</gene>
<keyword evidence="7" id="KW-0539">Nucleus</keyword>
<evidence type="ECO:0000256" key="2">
    <source>
        <dbReference type="ARBA" id="ARBA00009359"/>
    </source>
</evidence>
<evidence type="ECO:0000313" key="10">
    <source>
        <dbReference type="Proteomes" id="UP001233999"/>
    </source>
</evidence>
<keyword evidence="6" id="KW-0234">DNA repair</keyword>
<dbReference type="GO" id="GO:0003677">
    <property type="term" value="F:DNA binding"/>
    <property type="evidence" value="ECO:0007669"/>
    <property type="project" value="UniProtKB-KW"/>
</dbReference>
<sequence>MEIHLGEFDLSKVTTNFKTEALREILKLHFTDSKTRISDDMLQLVAEVIRTLTMEAVLRAGRQATMEKQSQIQLEHVEKILPQLMLDFI</sequence>
<dbReference type="AlphaFoldDB" id="A0AAD7Z4S7"/>
<dbReference type="InterPro" id="IPR018552">
    <property type="entry name" value="CENP-X"/>
</dbReference>
<evidence type="ECO:0000256" key="5">
    <source>
        <dbReference type="ARBA" id="ARBA00023125"/>
    </source>
</evidence>
<dbReference type="GO" id="GO:0031297">
    <property type="term" value="P:replication fork processing"/>
    <property type="evidence" value="ECO:0007669"/>
    <property type="project" value="TreeGrafter"/>
</dbReference>
<evidence type="ECO:0000313" key="9">
    <source>
        <dbReference type="EMBL" id="KAJ9573918.1"/>
    </source>
</evidence>
<dbReference type="Gene3D" id="6.10.130.30">
    <property type="match status" value="1"/>
</dbReference>
<reference evidence="9" key="2">
    <citation type="submission" date="2023-05" db="EMBL/GenBank/DDBJ databases">
        <authorList>
            <person name="Fouks B."/>
        </authorList>
    </citation>
    <scope>NUCLEOTIDE SEQUENCE</scope>
    <source>
        <strain evidence="9">Stay&amp;Tobe</strain>
        <tissue evidence="9">Testes</tissue>
    </source>
</reference>
<evidence type="ECO:0000256" key="3">
    <source>
        <dbReference type="ARBA" id="ARBA00016388"/>
    </source>
</evidence>
<dbReference type="GO" id="GO:0071821">
    <property type="term" value="C:FANCM-MHF complex"/>
    <property type="evidence" value="ECO:0007669"/>
    <property type="project" value="TreeGrafter"/>
</dbReference>
<dbReference type="GO" id="GO:0051382">
    <property type="term" value="P:kinetochore assembly"/>
    <property type="evidence" value="ECO:0007669"/>
    <property type="project" value="InterPro"/>
</dbReference>
<comment type="subcellular location">
    <subcellularLocation>
        <location evidence="1">Nucleus</location>
    </subcellularLocation>
</comment>
<comment type="subunit">
    <text evidence="8">Heterodimer with CENPX, sometimes called MHF; this interaction stabilizes both partners. MHF heterodimers can assemble to form tetrameric structures. MHF also coassemble with CENPT-CENPW heterodimers at centromeres to form the tetrameric CENP-T-W-S-X complex. Forms a discrete complex with FANCM and CENPX, called FANCM-MHF; this interaction, probably mediated by direct binding between CENPS and FANCM, leads to synergistic activation of double-stranded DNA binding and strongly stimulates FANCM-mediated DNA remodeling. Recruited by FANCM to the Fanconi anemia (FA) core complex, which consists of CENPS, CENPX, FANCA, FANCB, FANCC, FANCE, FANCF, FANCG, FANCL, FANCM, FAAP24 and FAAP100. The FA core complex associates with Bloom syndrome (BLM) complex, which consists of at least BLM, DNA topoisomerase 3-alpha (TOP3A), RMI1/BLAP75, RPA1/RPA70 and RPA2/RPA32. The super complex between FA and BLM is called BRAFT.</text>
</comment>
<dbReference type="GO" id="GO:0000712">
    <property type="term" value="P:resolution of meiotic recombination intermediates"/>
    <property type="evidence" value="ECO:0007669"/>
    <property type="project" value="TreeGrafter"/>
</dbReference>
<keyword evidence="4" id="KW-0227">DNA damage</keyword>
<keyword evidence="10" id="KW-1185">Reference proteome</keyword>
<dbReference type="EMBL" id="JASPKZ010010672">
    <property type="protein sequence ID" value="KAJ9573918.1"/>
    <property type="molecule type" value="Genomic_DNA"/>
</dbReference>
<dbReference type="PANTHER" id="PTHR28680">
    <property type="entry name" value="CENTROMERE PROTEIN X"/>
    <property type="match status" value="1"/>
</dbReference>
<dbReference type="GO" id="GO:0006281">
    <property type="term" value="P:DNA repair"/>
    <property type="evidence" value="ECO:0007669"/>
    <property type="project" value="UniProtKB-KW"/>
</dbReference>
<organism evidence="9 10">
    <name type="scientific">Diploptera punctata</name>
    <name type="common">Pacific beetle cockroach</name>
    <dbReference type="NCBI Taxonomy" id="6984"/>
    <lineage>
        <taxon>Eukaryota</taxon>
        <taxon>Metazoa</taxon>
        <taxon>Ecdysozoa</taxon>
        <taxon>Arthropoda</taxon>
        <taxon>Hexapoda</taxon>
        <taxon>Insecta</taxon>
        <taxon>Pterygota</taxon>
        <taxon>Neoptera</taxon>
        <taxon>Polyneoptera</taxon>
        <taxon>Dictyoptera</taxon>
        <taxon>Blattodea</taxon>
        <taxon>Blaberoidea</taxon>
        <taxon>Blaberidae</taxon>
        <taxon>Diplopterinae</taxon>
        <taxon>Diploptera</taxon>
    </lineage>
</organism>
<evidence type="ECO:0000256" key="1">
    <source>
        <dbReference type="ARBA" id="ARBA00004123"/>
    </source>
</evidence>
<proteinExistence type="inferred from homology"/>
<comment type="caution">
    <text evidence="9">The sequence shown here is derived from an EMBL/GenBank/DDBJ whole genome shotgun (WGS) entry which is preliminary data.</text>
</comment>
<reference evidence="9" key="1">
    <citation type="journal article" date="2023" name="IScience">
        <title>Live-bearing cockroach genome reveals convergent evolutionary mechanisms linked to viviparity in insects and beyond.</title>
        <authorList>
            <person name="Fouks B."/>
            <person name="Harrison M.C."/>
            <person name="Mikhailova A.A."/>
            <person name="Marchal E."/>
            <person name="English S."/>
            <person name="Carruthers M."/>
            <person name="Jennings E.C."/>
            <person name="Chiamaka E.L."/>
            <person name="Frigard R.A."/>
            <person name="Pippel M."/>
            <person name="Attardo G.M."/>
            <person name="Benoit J.B."/>
            <person name="Bornberg-Bauer E."/>
            <person name="Tobe S.S."/>
        </authorList>
    </citation>
    <scope>NUCLEOTIDE SEQUENCE</scope>
    <source>
        <strain evidence="9">Stay&amp;Tobe</strain>
    </source>
</reference>
<evidence type="ECO:0000256" key="6">
    <source>
        <dbReference type="ARBA" id="ARBA00023204"/>
    </source>
</evidence>
<dbReference type="Pfam" id="PF09415">
    <property type="entry name" value="CENP-X"/>
    <property type="match status" value="1"/>
</dbReference>
<keyword evidence="5" id="KW-0238">DNA-binding</keyword>
<name>A0AAD7Z4S7_DIPPU</name>
<dbReference type="Proteomes" id="UP001233999">
    <property type="component" value="Unassembled WGS sequence"/>
</dbReference>
<evidence type="ECO:0000256" key="7">
    <source>
        <dbReference type="ARBA" id="ARBA00023242"/>
    </source>
</evidence>
<dbReference type="PANTHER" id="PTHR28680:SF1">
    <property type="entry name" value="CENTROMERE PROTEIN X"/>
    <property type="match status" value="1"/>
</dbReference>
<evidence type="ECO:0000256" key="8">
    <source>
        <dbReference type="ARBA" id="ARBA00047146"/>
    </source>
</evidence>
<dbReference type="CDD" id="cd22921">
    <property type="entry name" value="HFD_CENP-X"/>
    <property type="match status" value="1"/>
</dbReference>
<comment type="similarity">
    <text evidence="2">Belongs to the CENP-X/MHF2 family.</text>
</comment>
<accession>A0AAD7Z4S7</accession>
<evidence type="ECO:0000256" key="4">
    <source>
        <dbReference type="ARBA" id="ARBA00022763"/>
    </source>
</evidence>